<dbReference type="AlphaFoldDB" id="A0A9D1ENW8"/>
<keyword evidence="1 2" id="KW-0472">Membrane</keyword>
<comment type="caution">
    <text evidence="3">The sequence shown here is derived from an EMBL/GenBank/DDBJ whole genome shotgun (WGS) entry which is preliminary data.</text>
</comment>
<dbReference type="InterPro" id="IPR002696">
    <property type="entry name" value="Membr_insert_effic_factor_YidD"/>
</dbReference>
<comment type="similarity">
    <text evidence="2">Belongs to the UPF0161 family.</text>
</comment>
<dbReference type="PANTHER" id="PTHR33383:SF1">
    <property type="entry name" value="MEMBRANE PROTEIN INSERTION EFFICIENCY FACTOR-RELATED"/>
    <property type="match status" value="1"/>
</dbReference>
<protein>
    <recommendedName>
        <fullName evidence="2">Putative membrane protein insertion efficiency factor</fullName>
    </recommendedName>
</protein>
<comment type="function">
    <text evidence="2">Could be involved in insertion of integral membrane proteins into the membrane.</text>
</comment>
<keyword evidence="2" id="KW-1003">Cell membrane</keyword>
<evidence type="ECO:0000313" key="4">
    <source>
        <dbReference type="Proteomes" id="UP000823982"/>
    </source>
</evidence>
<accession>A0A9D1ENW8</accession>
<reference evidence="3" key="1">
    <citation type="submission" date="2020-10" db="EMBL/GenBank/DDBJ databases">
        <authorList>
            <person name="Gilroy R."/>
        </authorList>
    </citation>
    <scope>NUCLEOTIDE SEQUENCE</scope>
    <source>
        <strain evidence="3">CHK157-1446</strain>
    </source>
</reference>
<sequence length="99" mass="11300">MKKILELIILAYRKYISPLKKPCCRYYPTCSAYALEAIRKHGAIKGVLLAGWRLLRCNPYSGGGVDYVPDKFHFYTLKSEARRRQKEQNSAGGEESKGE</sequence>
<dbReference type="Proteomes" id="UP000823982">
    <property type="component" value="Unassembled WGS sequence"/>
</dbReference>
<name>A0A9D1ENW8_9FIRM</name>
<dbReference type="SMART" id="SM01234">
    <property type="entry name" value="Haemolytic"/>
    <property type="match status" value="1"/>
</dbReference>
<dbReference type="HAMAP" id="MF_00386">
    <property type="entry name" value="UPF0161_YidD"/>
    <property type="match status" value="1"/>
</dbReference>
<reference evidence="3" key="2">
    <citation type="journal article" date="2021" name="PeerJ">
        <title>Extensive microbial diversity within the chicken gut microbiome revealed by metagenomics and culture.</title>
        <authorList>
            <person name="Gilroy R."/>
            <person name="Ravi A."/>
            <person name="Getino M."/>
            <person name="Pursley I."/>
            <person name="Horton D.L."/>
            <person name="Alikhan N.F."/>
            <person name="Baker D."/>
            <person name="Gharbi K."/>
            <person name="Hall N."/>
            <person name="Watson M."/>
            <person name="Adriaenssens E.M."/>
            <person name="Foster-Nyarko E."/>
            <person name="Jarju S."/>
            <person name="Secka A."/>
            <person name="Antonio M."/>
            <person name="Oren A."/>
            <person name="Chaudhuri R.R."/>
            <person name="La Ragione R."/>
            <person name="Hildebrand F."/>
            <person name="Pallen M.J."/>
        </authorList>
    </citation>
    <scope>NUCLEOTIDE SEQUENCE</scope>
    <source>
        <strain evidence="3">CHK157-1446</strain>
    </source>
</reference>
<evidence type="ECO:0000256" key="2">
    <source>
        <dbReference type="HAMAP-Rule" id="MF_00386"/>
    </source>
</evidence>
<dbReference type="GO" id="GO:0005886">
    <property type="term" value="C:plasma membrane"/>
    <property type="evidence" value="ECO:0007669"/>
    <property type="project" value="UniProtKB-SubCell"/>
</dbReference>
<gene>
    <name evidence="3" type="primary">yidD</name>
    <name evidence="3" type="ORF">IAD01_03200</name>
</gene>
<evidence type="ECO:0000313" key="3">
    <source>
        <dbReference type="EMBL" id="HIS24392.1"/>
    </source>
</evidence>
<proteinExistence type="inferred from homology"/>
<organism evidence="3 4">
    <name type="scientific">Candidatus Faeciplasma gallinarum</name>
    <dbReference type="NCBI Taxonomy" id="2840799"/>
    <lineage>
        <taxon>Bacteria</taxon>
        <taxon>Bacillati</taxon>
        <taxon>Bacillota</taxon>
        <taxon>Clostridia</taxon>
        <taxon>Eubacteriales</taxon>
        <taxon>Oscillospiraceae</taxon>
        <taxon>Oscillospiraceae incertae sedis</taxon>
        <taxon>Candidatus Faeciplasma</taxon>
    </lineage>
</organism>
<dbReference type="PANTHER" id="PTHR33383">
    <property type="entry name" value="MEMBRANE PROTEIN INSERTION EFFICIENCY FACTOR-RELATED"/>
    <property type="match status" value="1"/>
</dbReference>
<comment type="subcellular location">
    <subcellularLocation>
        <location evidence="2">Cell membrane</location>
        <topology evidence="2">Peripheral membrane protein</topology>
        <orientation evidence="2">Cytoplasmic side</orientation>
    </subcellularLocation>
</comment>
<dbReference type="EMBL" id="DVIR01000030">
    <property type="protein sequence ID" value="HIS24392.1"/>
    <property type="molecule type" value="Genomic_DNA"/>
</dbReference>
<dbReference type="NCBIfam" id="TIGR00278">
    <property type="entry name" value="membrane protein insertion efficiency factor YidD"/>
    <property type="match status" value="1"/>
</dbReference>
<evidence type="ECO:0000256" key="1">
    <source>
        <dbReference type="ARBA" id="ARBA00023136"/>
    </source>
</evidence>
<dbReference type="Pfam" id="PF01809">
    <property type="entry name" value="YidD"/>
    <property type="match status" value="1"/>
</dbReference>